<evidence type="ECO:0000313" key="3">
    <source>
        <dbReference type="EMBL" id="AKJ97362.1"/>
    </source>
</evidence>
<dbReference type="InterPro" id="IPR003616">
    <property type="entry name" value="Post-SET_dom"/>
</dbReference>
<keyword evidence="3" id="KW-0489">Methyltransferase</keyword>
<dbReference type="GO" id="GO:0008168">
    <property type="term" value="F:methyltransferase activity"/>
    <property type="evidence" value="ECO:0007669"/>
    <property type="project" value="UniProtKB-KW"/>
</dbReference>
<reference evidence="3 4" key="1">
    <citation type="journal article" date="2015" name="Stand. Genomic Sci.">
        <title>Complete genome of Pseudomonas chlororaphis strain UFB2, a soil bacterium with antibacterial activity against bacterial canker pathogen of tomato.</title>
        <authorList>
            <person name="Deng P."/>
            <person name="Wang X."/>
            <person name="Baird S.M."/>
            <person name="Lu S.E."/>
        </authorList>
    </citation>
    <scope>NUCLEOTIDE SEQUENCE [LARGE SCALE GENOMIC DNA]</scope>
    <source>
        <strain evidence="3 4">UFB2</strain>
    </source>
</reference>
<sequence>MTTSSPYQARSRIGDCIYPQKALSTRLQYPSARDFQVLRTADGRGFAVITQRNFAPMERICRVSGLLVGRRGPHTLQILPDVHMYDPHFAGLLEHSCNPNVFLDMSELWLWALTRIVRGDGLTTDRASTEQKLYRQFACRCGSSNCHGWITGYDEPPNEQGMEFLQHWRHRCHRD</sequence>
<organism evidence="3 4">
    <name type="scientific">Pseudomonas chlororaphis</name>
    <dbReference type="NCBI Taxonomy" id="587753"/>
    <lineage>
        <taxon>Bacteria</taxon>
        <taxon>Pseudomonadati</taxon>
        <taxon>Pseudomonadota</taxon>
        <taxon>Gammaproteobacteria</taxon>
        <taxon>Pseudomonadales</taxon>
        <taxon>Pseudomonadaceae</taxon>
        <taxon>Pseudomonas</taxon>
    </lineage>
</organism>
<dbReference type="Gene3D" id="2.170.270.10">
    <property type="entry name" value="SET domain"/>
    <property type="match status" value="1"/>
</dbReference>
<accession>A0A0G3GCT2</accession>
<name>A0A0G3GCT2_9PSED</name>
<evidence type="ECO:0000259" key="2">
    <source>
        <dbReference type="PROSITE" id="PS50868"/>
    </source>
</evidence>
<dbReference type="PANTHER" id="PTHR12350:SF19">
    <property type="entry name" value="SET DOMAIN-CONTAINING PROTEIN"/>
    <property type="match status" value="1"/>
</dbReference>
<dbReference type="Proteomes" id="UP000035212">
    <property type="component" value="Chromosome"/>
</dbReference>
<dbReference type="InterPro" id="IPR046341">
    <property type="entry name" value="SET_dom_sf"/>
</dbReference>
<dbReference type="PROSITE" id="PS50868">
    <property type="entry name" value="POST_SET"/>
    <property type="match status" value="1"/>
</dbReference>
<dbReference type="AlphaFoldDB" id="A0A0G3GCT2"/>
<dbReference type="InterPro" id="IPR053201">
    <property type="entry name" value="Flavunoidine_N-MTase"/>
</dbReference>
<dbReference type="GO" id="GO:0032259">
    <property type="term" value="P:methylation"/>
    <property type="evidence" value="ECO:0007669"/>
    <property type="project" value="UniProtKB-KW"/>
</dbReference>
<dbReference type="SUPFAM" id="SSF82199">
    <property type="entry name" value="SET domain"/>
    <property type="match status" value="1"/>
</dbReference>
<dbReference type="EMBL" id="CP011020">
    <property type="protein sequence ID" value="AKJ97362.1"/>
    <property type="molecule type" value="Genomic_DNA"/>
</dbReference>
<reference evidence="4" key="2">
    <citation type="submission" date="2015-03" db="EMBL/GenBank/DDBJ databases">
        <authorList>
            <person name="Deng P."/>
            <person name="Lu S."/>
        </authorList>
    </citation>
    <scope>NUCLEOTIDE SEQUENCE [LARGE SCALE GENOMIC DNA]</scope>
    <source>
        <strain evidence="4">UFB2</strain>
    </source>
</reference>
<proteinExistence type="predicted"/>
<keyword evidence="1 3" id="KW-0808">Transferase</keyword>
<evidence type="ECO:0000313" key="4">
    <source>
        <dbReference type="Proteomes" id="UP000035212"/>
    </source>
</evidence>
<dbReference type="PATRIC" id="fig|587753.11.peg.948"/>
<feature type="domain" description="Post-SET" evidence="2">
    <location>
        <begin position="135"/>
        <end position="151"/>
    </location>
</feature>
<dbReference type="PANTHER" id="PTHR12350">
    <property type="entry name" value="HISTONE-LYSINE N-METHYLTRANSFERASE-RELATED"/>
    <property type="match status" value="1"/>
</dbReference>
<gene>
    <name evidence="3" type="ORF">VM99_04590</name>
</gene>
<evidence type="ECO:0000256" key="1">
    <source>
        <dbReference type="ARBA" id="ARBA00022679"/>
    </source>
</evidence>
<protein>
    <submittedName>
        <fullName evidence="3">Lysine methyltransferase</fullName>
    </submittedName>
</protein>